<dbReference type="InterPro" id="IPR005484">
    <property type="entry name" value="Ribosomal_uL18_bac/plant/anim"/>
</dbReference>
<dbReference type="Pfam" id="PF00861">
    <property type="entry name" value="Ribosomal_L18p"/>
    <property type="match status" value="1"/>
</dbReference>
<reference evidence="5 6" key="1">
    <citation type="submission" date="2019-05" db="EMBL/GenBank/DDBJ databases">
        <title>Mikania micrantha, genome provides insights into the molecular mechanism of rapid growth.</title>
        <authorList>
            <person name="Liu B."/>
        </authorList>
    </citation>
    <scope>NUCLEOTIDE SEQUENCE [LARGE SCALE GENOMIC DNA]</scope>
    <source>
        <strain evidence="5">NLD-2019</strain>
        <tissue evidence="5">Leaf</tissue>
    </source>
</reference>
<dbReference type="OrthoDB" id="1932324at2759"/>
<organism evidence="5 6">
    <name type="scientific">Mikania micrantha</name>
    <name type="common">bitter vine</name>
    <dbReference type="NCBI Taxonomy" id="192012"/>
    <lineage>
        <taxon>Eukaryota</taxon>
        <taxon>Viridiplantae</taxon>
        <taxon>Streptophyta</taxon>
        <taxon>Embryophyta</taxon>
        <taxon>Tracheophyta</taxon>
        <taxon>Spermatophyta</taxon>
        <taxon>Magnoliopsida</taxon>
        <taxon>eudicotyledons</taxon>
        <taxon>Gunneridae</taxon>
        <taxon>Pentapetalae</taxon>
        <taxon>asterids</taxon>
        <taxon>campanulids</taxon>
        <taxon>Asterales</taxon>
        <taxon>Asteraceae</taxon>
        <taxon>Asteroideae</taxon>
        <taxon>Heliantheae alliance</taxon>
        <taxon>Eupatorieae</taxon>
        <taxon>Mikania</taxon>
    </lineage>
</organism>
<evidence type="ECO:0000256" key="3">
    <source>
        <dbReference type="ARBA" id="ARBA00023274"/>
    </source>
</evidence>
<gene>
    <name evidence="5" type="ORF">E3N88_44835</name>
</gene>
<dbReference type="Proteomes" id="UP000326396">
    <property type="component" value="Unassembled WGS sequence"/>
</dbReference>
<dbReference type="EMBL" id="SZYD01001994">
    <property type="protein sequence ID" value="KAD0066208.1"/>
    <property type="molecule type" value="Genomic_DNA"/>
</dbReference>
<name>A0A5N6LB51_9ASTR</name>
<evidence type="ECO:0000256" key="1">
    <source>
        <dbReference type="ARBA" id="ARBA00007116"/>
    </source>
</evidence>
<dbReference type="GO" id="GO:0008097">
    <property type="term" value="F:5S rRNA binding"/>
    <property type="evidence" value="ECO:0007669"/>
    <property type="project" value="TreeGrafter"/>
</dbReference>
<proteinExistence type="inferred from homology"/>
<dbReference type="InterPro" id="IPR057268">
    <property type="entry name" value="Ribosomal_L18"/>
</dbReference>
<evidence type="ECO:0000256" key="2">
    <source>
        <dbReference type="ARBA" id="ARBA00022980"/>
    </source>
</evidence>
<dbReference type="GO" id="GO:0006412">
    <property type="term" value="P:translation"/>
    <property type="evidence" value="ECO:0007669"/>
    <property type="project" value="InterPro"/>
</dbReference>
<dbReference type="Gene3D" id="3.30.420.100">
    <property type="match status" value="1"/>
</dbReference>
<evidence type="ECO:0000313" key="5">
    <source>
        <dbReference type="EMBL" id="KAD0066208.1"/>
    </source>
</evidence>
<dbReference type="GO" id="GO:0003735">
    <property type="term" value="F:structural constituent of ribosome"/>
    <property type="evidence" value="ECO:0007669"/>
    <property type="project" value="InterPro"/>
</dbReference>
<dbReference type="GO" id="GO:0005840">
    <property type="term" value="C:ribosome"/>
    <property type="evidence" value="ECO:0007669"/>
    <property type="project" value="UniProtKB-KW"/>
</dbReference>
<dbReference type="GO" id="GO:1990904">
    <property type="term" value="C:ribonucleoprotein complex"/>
    <property type="evidence" value="ECO:0007669"/>
    <property type="project" value="UniProtKB-KW"/>
</dbReference>
<protein>
    <submittedName>
        <fullName evidence="5">Uncharacterized protein</fullName>
    </submittedName>
</protein>
<keyword evidence="3" id="KW-0687">Ribonucleoprotein</keyword>
<evidence type="ECO:0000313" key="6">
    <source>
        <dbReference type="Proteomes" id="UP000326396"/>
    </source>
</evidence>
<feature type="region of interest" description="Disordered" evidence="4">
    <location>
        <begin position="342"/>
        <end position="373"/>
    </location>
</feature>
<evidence type="ECO:0000256" key="4">
    <source>
        <dbReference type="SAM" id="MobiDB-lite"/>
    </source>
</evidence>
<dbReference type="SUPFAM" id="SSF53137">
    <property type="entry name" value="Translational machinery components"/>
    <property type="match status" value="1"/>
</dbReference>
<sequence length="555" mass="62139">MSNWCQSCEKKLTAQNHLFRTLGFSILGSRTKNQSARVEDEEPGGFSSTVDSLSARHDASLLVSLRFSNHSRFAVCRSPESGVLVCAASPKYRSASRLPLCLSVSVLEMDLQFDILDELTYVKSHLSNERPRSPSLPSLTTQSQPKSTLPAANWFVELDHELSSGLASHHSKLGNMTFMLIRRTIAGYHFQLKKQSVSSSILRAVHGVVEAAHDTLLFDPKTSDQSNSLCYNNTLCSTPLIAKIGDQSIDYKIDIVDDDTWQASTGFADAWKDTTIASRVANQLPSRVQIVNNEPQNSKDPDFDEIDDLRICGNLFFKLDKDSKEYEEYSFDFHRKKSCKSKTKETQNISKKENEITESKMKQKPRSNDQKKSEMINKLEKSLIEKKQRVPTFNQLTGPYHEPFCLDVYISKASVRACIVHRATSKVVAVAHSISKDMKFDLGSTKNIAACTAVGKVLAQRALADDIHNVVYTPRKGEKLEGKLQIVVESLINNGLWVKIKLKKKNVPKHGPPACGLCTNKHMMLGYHIREECCFISMVVAKPMDEVVHESTPPI</sequence>
<comment type="similarity">
    <text evidence="1">Belongs to the universal ribosomal protein uL18 family.</text>
</comment>
<keyword evidence="6" id="KW-1185">Reference proteome</keyword>
<dbReference type="PANTHER" id="PTHR12899">
    <property type="entry name" value="39S RIBOSOMAL PROTEIN L18, MITOCHONDRIAL"/>
    <property type="match status" value="1"/>
</dbReference>
<comment type="caution">
    <text evidence="5">The sequence shown here is derived from an EMBL/GenBank/DDBJ whole genome shotgun (WGS) entry which is preliminary data.</text>
</comment>
<accession>A0A5N6LB51</accession>
<keyword evidence="2" id="KW-0689">Ribosomal protein</keyword>
<dbReference type="CDD" id="cd00432">
    <property type="entry name" value="Ribosomal_L18_L5e"/>
    <property type="match status" value="1"/>
</dbReference>
<dbReference type="PANTHER" id="PTHR12899:SF7">
    <property type="entry name" value="EXPRESSED PROTEIN"/>
    <property type="match status" value="1"/>
</dbReference>
<dbReference type="AlphaFoldDB" id="A0A5N6LB51"/>